<dbReference type="Proteomes" id="UP000202327">
    <property type="component" value="Segment"/>
</dbReference>
<dbReference type="InterPro" id="IPR010785">
    <property type="entry name" value="AcMNPV_AC18"/>
</dbReference>
<dbReference type="GeneID" id="22619633"/>
<accession>A0A0A7KTC0</accession>
<sequence>MESLLQRLFNYKTIPYISKKYINDELGEYVLRNTPNSFLRTVLPEAITALDTLCVVKGGAAAATHLHINEPSHLTDIDLEVYVDDERVTVDNLRSFVALKALEERLKKVCEKYYDEIDAILAAVDMNRLMYNNYTRDSMIIFKSYVNEAIQVQPDHVRFCLNRAQPFKSTVSLVNDDYFLVRYSFNVHMKSASSPMWLYKSKNNEVQNLKYFPFDVYFLDLSVKRTPGPYVDCYSLARLYDISVYVENLKYLIADQLECLLFNVFNHHWHKIDNRIARVSALLEAAATTTTTATVAEMRRYDEIIRDSSQRFTVRDVKQLLYALGPLGPRALIELYFMHRFDNSIRHITHQVNFPYHRWEPDYFSKCWKQFLSIVNKLYKLGYNIQQQNN</sequence>
<proteinExistence type="predicted"/>
<protein>
    <submittedName>
        <fullName evidence="1">Asb043</fullName>
    </submittedName>
</protein>
<dbReference type="OrthoDB" id="15358at10239"/>
<reference evidence="1 2" key="1">
    <citation type="journal article" date="2015" name="Virus Genes">
        <title>The genome sequence of Agrotis segetum nucleopolyhedrovirus B (AgseNPV-B) reveals a new baculovirus species within the Agrotis baculovirus complex.</title>
        <authorList>
            <person name="Wennmann J.T."/>
            <person name="Gueli Alletti G."/>
            <person name="Jehle J.A."/>
        </authorList>
    </citation>
    <scope>NUCLEOTIDE SEQUENCE [LARGE SCALE GENOMIC DNA]</scope>
    <source>
        <strain evidence="1">English</strain>
    </source>
</reference>
<dbReference type="Pfam" id="PF07134">
    <property type="entry name" value="AcMNPV_Orf18"/>
    <property type="match status" value="1"/>
</dbReference>
<name>A0A0A7KTC0_9ABAC</name>
<organism evidence="1 2">
    <name type="scientific">Agrotis segetum nucleopolyhedrovirus B</name>
    <dbReference type="NCBI Taxonomy" id="1580580"/>
    <lineage>
        <taxon>Viruses</taxon>
        <taxon>Viruses incertae sedis</taxon>
        <taxon>Naldaviricetes</taxon>
        <taxon>Lefavirales</taxon>
        <taxon>Baculoviridae</taxon>
        <taxon>Alphabaculovirus</taxon>
        <taxon>Alphabaculovirus alteragsegetum</taxon>
    </lineage>
</organism>
<evidence type="ECO:0000313" key="2">
    <source>
        <dbReference type="Proteomes" id="UP000202327"/>
    </source>
</evidence>
<evidence type="ECO:0000313" key="1">
    <source>
        <dbReference type="EMBL" id="AIZ48601.1"/>
    </source>
</evidence>
<dbReference type="RefSeq" id="YP_009112604.1">
    <property type="nucleotide sequence ID" value="NC_025960.1"/>
</dbReference>
<dbReference type="EMBL" id="KM102981">
    <property type="protein sequence ID" value="AIZ48601.1"/>
    <property type="molecule type" value="Genomic_DNA"/>
</dbReference>
<keyword evidence="2" id="KW-1185">Reference proteome</keyword>
<dbReference type="KEGG" id="vg:22619633"/>